<feature type="transmembrane region" description="Helical" evidence="2">
    <location>
        <begin position="35"/>
        <end position="53"/>
    </location>
</feature>
<dbReference type="RefSeq" id="WP_122106060.1">
    <property type="nucleotide sequence ID" value="NZ_JBHSKV010000014.1"/>
</dbReference>
<proteinExistence type="predicted"/>
<protein>
    <submittedName>
        <fullName evidence="3">Uncharacterized protein</fullName>
    </submittedName>
</protein>
<evidence type="ECO:0000256" key="1">
    <source>
        <dbReference type="SAM" id="MobiDB-lite"/>
    </source>
</evidence>
<name>A0ABD5QU60_9EURY</name>
<evidence type="ECO:0000313" key="4">
    <source>
        <dbReference type="Proteomes" id="UP001596145"/>
    </source>
</evidence>
<keyword evidence="4" id="KW-1185">Reference proteome</keyword>
<reference evidence="3 4" key="1">
    <citation type="journal article" date="2019" name="Int. J. Syst. Evol. Microbiol.">
        <title>The Global Catalogue of Microorganisms (GCM) 10K type strain sequencing project: providing services to taxonomists for standard genome sequencing and annotation.</title>
        <authorList>
            <consortium name="The Broad Institute Genomics Platform"/>
            <consortium name="The Broad Institute Genome Sequencing Center for Infectious Disease"/>
            <person name="Wu L."/>
            <person name="Ma J."/>
        </authorList>
    </citation>
    <scope>NUCLEOTIDE SEQUENCE [LARGE SCALE GENOMIC DNA]</scope>
    <source>
        <strain evidence="3 4">CGMCC 1.16026</strain>
    </source>
</reference>
<comment type="caution">
    <text evidence="3">The sequence shown here is derived from an EMBL/GenBank/DDBJ whole genome shotgun (WGS) entry which is preliminary data.</text>
</comment>
<keyword evidence="2" id="KW-0812">Transmembrane</keyword>
<feature type="region of interest" description="Disordered" evidence="1">
    <location>
        <begin position="1"/>
        <end position="32"/>
    </location>
</feature>
<accession>A0ABD5QU60</accession>
<dbReference type="Proteomes" id="UP001596145">
    <property type="component" value="Unassembled WGS sequence"/>
</dbReference>
<evidence type="ECO:0000313" key="3">
    <source>
        <dbReference type="EMBL" id="MFC5135254.1"/>
    </source>
</evidence>
<organism evidence="3 4">
    <name type="scientific">Halorubrum glutamatedens</name>
    <dbReference type="NCBI Taxonomy" id="2707018"/>
    <lineage>
        <taxon>Archaea</taxon>
        <taxon>Methanobacteriati</taxon>
        <taxon>Methanobacteriota</taxon>
        <taxon>Stenosarchaea group</taxon>
        <taxon>Halobacteria</taxon>
        <taxon>Halobacteriales</taxon>
        <taxon>Haloferacaceae</taxon>
        <taxon>Halorubrum</taxon>
    </lineage>
</organism>
<keyword evidence="2" id="KW-0472">Membrane</keyword>
<gene>
    <name evidence="3" type="ORF">ACFPJA_11060</name>
</gene>
<evidence type="ECO:0000256" key="2">
    <source>
        <dbReference type="SAM" id="Phobius"/>
    </source>
</evidence>
<keyword evidence="2" id="KW-1133">Transmembrane helix</keyword>
<sequence length="748" mass="79961">MSNTNGGDDEGVTDGDGTDRDAADEGTTDGRRRRLLAYAGLATLGAGGLLGAWTRSDSEEPTVPEPPTSEPPESDGNGSEDPSDGEDPLDEIPAVVERYAPDLYFGALEKWFPTDPRPYVVDSGDGPVVDGFRALEEYSRRFRETGSPPAPTVFYRVVEAADGVDAIQYWFYSVFDQFTVNFHWHDWELLQVFLDRETGEPLLLSASAHARGTPNNEFLEPDLAAGRRPGILSEVGSHSSASEVNGVRPSFERLPGDDWQSDVTNDALEVAESLAAPFAYGLPRGEGARLPFVMPELDGYPLHEHPSLSVDREDFVDERVTVGGWHGLPRPPDAIPLREPGLVLTHPDSATPADATYALEPMESLPEAIADFVGPQLSFEFAIPGFAEDRLADHITSVGIPWEQPRYADPLADVTDPAHRRRIDGESPSGLTNRVVGRVRYLGSGADGALDGIGDDARDALGSAIAVSRYPLPVELAVRLASEDPTATVTRGGVFGYLDVDPGEHLLVVDGPGFAPVARRFVHEGGTYRAAGDGELTVVPTEDAGWIRGDGRETGGIAHVRVTEDYAGVVHDGAPTEADRFAVAVHREGRYTVEVVDSEGRPGAYRVTPETFGDGTEATRRAVETGKASLAGALRDELADVIDLARSLREDGDADGGTDADGNDDTDAVLDRLSRAREEAAAAARTAERGDGEAANEHLAAAVSSLEEAIELLASGRVREYDDADAAALEPRIEGTIARGETAIETEL</sequence>
<feature type="region of interest" description="Disordered" evidence="1">
    <location>
        <begin position="234"/>
        <end position="258"/>
    </location>
</feature>
<dbReference type="EMBL" id="JBHSKV010000014">
    <property type="protein sequence ID" value="MFC5135254.1"/>
    <property type="molecule type" value="Genomic_DNA"/>
</dbReference>
<dbReference type="AlphaFoldDB" id="A0ABD5QU60"/>
<feature type="region of interest" description="Disordered" evidence="1">
    <location>
        <begin position="51"/>
        <end position="89"/>
    </location>
</feature>